<sequence>MGYKIGILLALFVGGLVTVAKPQQLANYELVEKFNAFTAGGKLSENSFGLHPREINDTDNFWFDYRTSAGRFYYYVTPDKGKQELLFDNDEMAMALSELTRERVDPKGLRFYDFKFSKDQKSFTFEHGNKAYEYNRITRKLKEVEKENKKTMDEYDYLYMNYSPDKKYILFAKNHNLYVKGNKELGVDTTEVQLTFDGMPLYTYADERDGFYPDREMSTNARWCKDSRHVYFVMEDERKLQDFWVINSLSDKPELVKYKYEYPGDKHVTQNELVIIDVVEKTARKANVGKWPDQYIMVFSTSSKGDLIFFERTKRTWDEVDVCSVNTSTLEVKELIHEVDKPYRDVHARNVEVLNDGKDILFRSERTGWGHYYHYDGNGNLKNTITSGAWVSGHIVAIDTLKREIYFYGYGGDPKMDPCYYQLYKSHIDREGVTRITKEDAQHQVHFLKSRRYFIDSFSRVDMEPRTLLKDNTGKVILEFPKPDLAQVYAEGWRKPERFVVKAADNVTDLYGVMWKPSNFDPEKKYPIVSIVYPGPYYGFVPTNFTLDNSYCTRMAQLGFIVITVGHRGDTPMRGKVYHRYGYNHMRDYPLADDKYAIEQLAQCHSFIDIDRVGIYGHSGGGLMAAAAICTYPDFYKAAVSCSGNHDNNIYNRGWGECYNGVKEVEKVVKDSLGNETKEYEYKFSVKSNAEIAKNLKGHLMLVTGDMDKNVNPAHTYRMAQALIEAGKDFDMLVIPGAGHGYGSADKYFEKKMYRFFAKHLLGDTRADYWGDINRNK</sequence>
<evidence type="ECO:0000313" key="3">
    <source>
        <dbReference type="EMBL" id="QIU93660.1"/>
    </source>
</evidence>
<dbReference type="RefSeq" id="WP_167961008.1">
    <property type="nucleotide sequence ID" value="NZ_CP050831.1"/>
</dbReference>
<dbReference type="SUPFAM" id="SSF53474">
    <property type="entry name" value="alpha/beta-Hydrolases"/>
    <property type="match status" value="1"/>
</dbReference>
<organism evidence="3 4">
    <name type="scientific">Bacteroides faecium</name>
    <dbReference type="NCBI Taxonomy" id="2715212"/>
    <lineage>
        <taxon>Bacteria</taxon>
        <taxon>Pseudomonadati</taxon>
        <taxon>Bacteroidota</taxon>
        <taxon>Bacteroidia</taxon>
        <taxon>Bacteroidales</taxon>
        <taxon>Bacteroidaceae</taxon>
        <taxon>Bacteroides</taxon>
    </lineage>
</organism>
<dbReference type="InterPro" id="IPR001375">
    <property type="entry name" value="Peptidase_S9_cat"/>
</dbReference>
<dbReference type="Proteomes" id="UP000501780">
    <property type="component" value="Chromosome"/>
</dbReference>
<dbReference type="Pfam" id="PF00930">
    <property type="entry name" value="DPPIV_N"/>
    <property type="match status" value="1"/>
</dbReference>
<dbReference type="AlphaFoldDB" id="A0A6H0KJV7"/>
<dbReference type="InterPro" id="IPR050278">
    <property type="entry name" value="Serine_Prot_S9B/DPPIV"/>
</dbReference>
<dbReference type="KEGG" id="bfc:BacF7301_05620"/>
<gene>
    <name evidence="3" type="ORF">BacF7301_05620</name>
</gene>
<dbReference type="PANTHER" id="PTHR11731:SF193">
    <property type="entry name" value="DIPEPTIDYL PEPTIDASE 9"/>
    <property type="match status" value="1"/>
</dbReference>
<name>A0A6H0KJV7_9BACE</name>
<dbReference type="InterPro" id="IPR029058">
    <property type="entry name" value="AB_hydrolase_fold"/>
</dbReference>
<dbReference type="GO" id="GO:0008239">
    <property type="term" value="F:dipeptidyl-peptidase activity"/>
    <property type="evidence" value="ECO:0007669"/>
    <property type="project" value="TreeGrafter"/>
</dbReference>
<keyword evidence="4" id="KW-1185">Reference proteome</keyword>
<dbReference type="PANTHER" id="PTHR11731">
    <property type="entry name" value="PROTEASE FAMILY S9B,C DIPEPTIDYL-PEPTIDASE IV-RELATED"/>
    <property type="match status" value="1"/>
</dbReference>
<dbReference type="Gene3D" id="3.40.50.1820">
    <property type="entry name" value="alpha/beta hydrolase"/>
    <property type="match status" value="1"/>
</dbReference>
<evidence type="ECO:0000259" key="1">
    <source>
        <dbReference type="Pfam" id="PF00326"/>
    </source>
</evidence>
<dbReference type="Pfam" id="PF00326">
    <property type="entry name" value="Peptidase_S9"/>
    <property type="match status" value="1"/>
</dbReference>
<dbReference type="EMBL" id="CP050831">
    <property type="protein sequence ID" value="QIU93660.1"/>
    <property type="molecule type" value="Genomic_DNA"/>
</dbReference>
<dbReference type="InterPro" id="IPR002469">
    <property type="entry name" value="Peptidase_S9B_N"/>
</dbReference>
<accession>A0A6H0KJV7</accession>
<dbReference type="Gene3D" id="2.140.10.30">
    <property type="entry name" value="Dipeptidylpeptidase IV, N-terminal domain"/>
    <property type="match status" value="1"/>
</dbReference>
<dbReference type="GO" id="GO:0006508">
    <property type="term" value="P:proteolysis"/>
    <property type="evidence" value="ECO:0007669"/>
    <property type="project" value="InterPro"/>
</dbReference>
<protein>
    <submittedName>
        <fullName evidence="3">Prolyl oligopeptidase family serine peptidase</fullName>
    </submittedName>
</protein>
<feature type="domain" description="Peptidase S9 prolyl oligopeptidase catalytic" evidence="1">
    <location>
        <begin position="555"/>
        <end position="761"/>
    </location>
</feature>
<feature type="domain" description="Dipeptidylpeptidase IV N-terminal" evidence="2">
    <location>
        <begin position="131"/>
        <end position="463"/>
    </location>
</feature>
<proteinExistence type="predicted"/>
<reference evidence="3 4" key="1">
    <citation type="submission" date="2020-03" db="EMBL/GenBank/DDBJ databases">
        <title>Genomic analysis of Bacteroides faecium CBA7301.</title>
        <authorList>
            <person name="Kim J."/>
            <person name="Roh S.W."/>
        </authorList>
    </citation>
    <scope>NUCLEOTIDE SEQUENCE [LARGE SCALE GENOMIC DNA]</scope>
    <source>
        <strain evidence="3 4">CBA7301</strain>
    </source>
</reference>
<dbReference type="GO" id="GO:0008236">
    <property type="term" value="F:serine-type peptidase activity"/>
    <property type="evidence" value="ECO:0007669"/>
    <property type="project" value="InterPro"/>
</dbReference>
<dbReference type="SUPFAM" id="SSF82171">
    <property type="entry name" value="DPP6 N-terminal domain-like"/>
    <property type="match status" value="1"/>
</dbReference>
<evidence type="ECO:0000313" key="4">
    <source>
        <dbReference type="Proteomes" id="UP000501780"/>
    </source>
</evidence>
<evidence type="ECO:0000259" key="2">
    <source>
        <dbReference type="Pfam" id="PF00930"/>
    </source>
</evidence>